<dbReference type="Gene3D" id="3.40.50.300">
    <property type="entry name" value="P-loop containing nucleotide triphosphate hydrolases"/>
    <property type="match status" value="2"/>
</dbReference>
<comment type="catalytic activity">
    <reaction evidence="8">
        <text>Couples ATP hydrolysis with the unwinding of duplex DNA by translocating in the 3'-5' direction.</text>
        <dbReference type="EC" id="5.6.2.4"/>
    </reaction>
</comment>
<dbReference type="PROSITE" id="PS51217">
    <property type="entry name" value="UVRD_HELICASE_CTER"/>
    <property type="match status" value="1"/>
</dbReference>
<reference evidence="14 15" key="1">
    <citation type="submission" date="2009-10" db="EMBL/GenBank/DDBJ databases">
        <authorList>
            <person name="Shrivastava S."/>
            <person name="Brinkac L.B."/>
            <person name="Brown J.L."/>
            <person name="Bruce D.B."/>
            <person name="Detter C."/>
            <person name="Green L.D."/>
            <person name="Munk C.A."/>
            <person name="Rogers Y.C."/>
            <person name="Tapia R."/>
            <person name="Saunders E.S."/>
            <person name="Sims D.R."/>
            <person name="Smith L.A."/>
            <person name="Smith T.J."/>
            <person name="Sutton G."/>
            <person name="Brettin T."/>
        </authorList>
    </citation>
    <scope>NUCLEOTIDE SEQUENCE [LARGE SCALE GENOMIC DNA]</scope>
    <source>
        <strain evidence="15">D str. 1873</strain>
    </source>
</reference>
<dbReference type="InterPro" id="IPR014016">
    <property type="entry name" value="UvrD-like_ATP-bd"/>
</dbReference>
<dbReference type="GO" id="GO:0033202">
    <property type="term" value="C:DNA helicase complex"/>
    <property type="evidence" value="ECO:0007669"/>
    <property type="project" value="TreeGrafter"/>
</dbReference>
<feature type="domain" description="UvrD-like helicase C-terminal" evidence="13">
    <location>
        <begin position="286"/>
        <end position="561"/>
    </location>
</feature>
<comment type="caution">
    <text evidence="14">The sequence shown here is derived from an EMBL/GenBank/DDBJ whole genome shotgun (WGS) entry which is preliminary data.</text>
</comment>
<keyword evidence="3 10" id="KW-0378">Hydrolase</keyword>
<evidence type="ECO:0000256" key="5">
    <source>
        <dbReference type="ARBA" id="ARBA00022840"/>
    </source>
</evidence>
<dbReference type="EC" id="5.6.2.4" evidence="11"/>
<dbReference type="PANTHER" id="PTHR11070:SF2">
    <property type="entry name" value="ATP-DEPENDENT DNA HELICASE SRS2"/>
    <property type="match status" value="1"/>
</dbReference>
<keyword evidence="7" id="KW-0413">Isomerase</keyword>
<dbReference type="NCBIfam" id="TIGR01073">
    <property type="entry name" value="pcrA"/>
    <property type="match status" value="1"/>
</dbReference>
<evidence type="ECO:0000256" key="2">
    <source>
        <dbReference type="ARBA" id="ARBA00022741"/>
    </source>
</evidence>
<evidence type="ECO:0000313" key="15">
    <source>
        <dbReference type="Proteomes" id="UP000006160"/>
    </source>
</evidence>
<keyword evidence="2 10" id="KW-0547">Nucleotide-binding</keyword>
<dbReference type="Pfam" id="PF13361">
    <property type="entry name" value="UvrD_C"/>
    <property type="match status" value="1"/>
</dbReference>
<dbReference type="InterPro" id="IPR027417">
    <property type="entry name" value="P-loop_NTPase"/>
</dbReference>
<dbReference type="AlphaFoldDB" id="A0A9P2G8X1"/>
<gene>
    <name evidence="14" type="ORF">CLG_B0388</name>
</gene>
<name>A0A9P2G8X1_CLOBO</name>
<evidence type="ECO:0000259" key="13">
    <source>
        <dbReference type="PROSITE" id="PS51217"/>
    </source>
</evidence>
<sequence>MDLKSLLNKEQYKAATAIEGPVLVLAGAGSGKTRVLTYRIAHMIEDLGIPQYNILAITFTNKAAGEMKDRIKKLVSNSIDSMWVSTFHSCCVRILRREIDKLGYSKNFAIYDSSDQKNLVKQCMKELNINDKDINEKEIISKIGKQKDNLITAEEYKKSNEKDFRKNKIADVYLLYQKKLKNSNALDFDDLIFKTVELFKKNPDILEFYQNKFKYIMVDEYQDTNKTQYQLVKMLASAHRNIFVVGDDDQCIYQWRGADIKNILDFEGDYPEAKVIKLEENYRSKANILNAANTVIKHNSQRKNKVLRTQNSDGEKIKIYRAYSDIDEGIFTANEIKRLIEKENRSFKDFAILYRTNAQSRMFEDVFMKRDIPYRIIGGLKFYDRKEIKDITAYLKFINNLQDDISLKRIINVPKRAIGAATISKIQEFANYMDECMYSVLLDAENIPGLSKRTISSINKFTSLINGFTRTKDKVSVSNLIQEILESTGYMKELKDSNEIEDISRIENIKELVSAAVEFENTSEDKSLSAFLEKITLVSDVDNYDEDTDTTVMMTLHSAKGLEFPVVFMVGMENGIFPGAQSLENFSEMEESRRLCYVGITRAKEQLYMTSASNRKVFGRTVAYSESSFINEISPDLKELVKEERISKGTVNSSNRKFNNNFNSSNLSSHAISSFGVKKAERTINSILSSSYSSNTSNIESSKNDVNLDEVTIGRKVKHEKFGIGTIVSANKTNKDVKVTIAFDNMGVKQLMFNMAPIKLI</sequence>
<feature type="binding site" evidence="10">
    <location>
        <begin position="26"/>
        <end position="33"/>
    </location>
    <ligand>
        <name>ATP</name>
        <dbReference type="ChEBI" id="CHEBI:30616"/>
    </ligand>
</feature>
<evidence type="ECO:0000256" key="6">
    <source>
        <dbReference type="ARBA" id="ARBA00023125"/>
    </source>
</evidence>
<dbReference type="InterPro" id="IPR014017">
    <property type="entry name" value="DNA_helicase_UvrD-like_C"/>
</dbReference>
<evidence type="ECO:0000256" key="7">
    <source>
        <dbReference type="ARBA" id="ARBA00023235"/>
    </source>
</evidence>
<dbReference type="FunFam" id="1.10.10.160:FF:000001">
    <property type="entry name" value="ATP-dependent DNA helicase"/>
    <property type="match status" value="1"/>
</dbReference>
<evidence type="ECO:0000256" key="3">
    <source>
        <dbReference type="ARBA" id="ARBA00022801"/>
    </source>
</evidence>
<protein>
    <recommendedName>
        <fullName evidence="11">ATP-dependent DNA helicase</fullName>
        <ecNumber evidence="11">5.6.2.4</ecNumber>
    </recommendedName>
</protein>
<evidence type="ECO:0000256" key="1">
    <source>
        <dbReference type="ARBA" id="ARBA00009922"/>
    </source>
</evidence>
<dbReference type="GO" id="GO:0006260">
    <property type="term" value="P:DNA replication"/>
    <property type="evidence" value="ECO:0007669"/>
    <property type="project" value="InterPro"/>
</dbReference>
<evidence type="ECO:0000256" key="8">
    <source>
        <dbReference type="ARBA" id="ARBA00034617"/>
    </source>
</evidence>
<dbReference type="EMBL" id="ACSJ01000001">
    <property type="protein sequence ID" value="EES92069.1"/>
    <property type="molecule type" value="Genomic_DNA"/>
</dbReference>
<evidence type="ECO:0000256" key="10">
    <source>
        <dbReference type="PROSITE-ProRule" id="PRU00560"/>
    </source>
</evidence>
<dbReference type="PROSITE" id="PS51198">
    <property type="entry name" value="UVRD_HELICASE_ATP_BIND"/>
    <property type="match status" value="1"/>
</dbReference>
<feature type="domain" description="UvrD-like helicase ATP-binding" evidence="12">
    <location>
        <begin position="5"/>
        <end position="285"/>
    </location>
</feature>
<keyword evidence="6 11" id="KW-0238">DNA-binding</keyword>
<dbReference type="Proteomes" id="UP000006160">
    <property type="component" value="Unassembled WGS sequence"/>
</dbReference>
<dbReference type="GO" id="GO:0003677">
    <property type="term" value="F:DNA binding"/>
    <property type="evidence" value="ECO:0007669"/>
    <property type="project" value="UniProtKB-KW"/>
</dbReference>
<evidence type="ECO:0000256" key="9">
    <source>
        <dbReference type="ARBA" id="ARBA00048988"/>
    </source>
</evidence>
<dbReference type="InterPro" id="IPR000212">
    <property type="entry name" value="DNA_helicase_UvrD/REP"/>
</dbReference>
<dbReference type="PANTHER" id="PTHR11070">
    <property type="entry name" value="UVRD / RECB / PCRA DNA HELICASE FAMILY MEMBER"/>
    <property type="match status" value="1"/>
</dbReference>
<evidence type="ECO:0000256" key="11">
    <source>
        <dbReference type="RuleBase" id="RU364053"/>
    </source>
</evidence>
<proteinExistence type="inferred from homology"/>
<organism evidence="14 15">
    <name type="scientific">Clostridium botulinum D str. 1873</name>
    <dbReference type="NCBI Taxonomy" id="592027"/>
    <lineage>
        <taxon>Bacteria</taxon>
        <taxon>Bacillati</taxon>
        <taxon>Bacillota</taxon>
        <taxon>Clostridia</taxon>
        <taxon>Eubacteriales</taxon>
        <taxon>Clostridiaceae</taxon>
        <taxon>Clostridium</taxon>
    </lineage>
</organism>
<dbReference type="Pfam" id="PF21196">
    <property type="entry name" value="PcrA_UvrD_tudor"/>
    <property type="match status" value="1"/>
</dbReference>
<dbReference type="InterPro" id="IPR005751">
    <property type="entry name" value="ATP-dep_DNA_helicase_PcrA"/>
</dbReference>
<dbReference type="GO" id="GO:0005829">
    <property type="term" value="C:cytosol"/>
    <property type="evidence" value="ECO:0007669"/>
    <property type="project" value="TreeGrafter"/>
</dbReference>
<dbReference type="RefSeq" id="WP_004443486.1">
    <property type="nucleotide sequence ID" value="NZ_ACSJ01000001.1"/>
</dbReference>
<dbReference type="GO" id="GO:0016787">
    <property type="term" value="F:hydrolase activity"/>
    <property type="evidence" value="ECO:0007669"/>
    <property type="project" value="UniProtKB-UniRule"/>
</dbReference>
<dbReference type="SUPFAM" id="SSF52540">
    <property type="entry name" value="P-loop containing nucleoside triphosphate hydrolases"/>
    <property type="match status" value="1"/>
</dbReference>
<comment type="catalytic activity">
    <reaction evidence="9 11">
        <text>ATP + H2O = ADP + phosphate + H(+)</text>
        <dbReference type="Rhea" id="RHEA:13065"/>
        <dbReference type="ChEBI" id="CHEBI:15377"/>
        <dbReference type="ChEBI" id="CHEBI:15378"/>
        <dbReference type="ChEBI" id="CHEBI:30616"/>
        <dbReference type="ChEBI" id="CHEBI:43474"/>
        <dbReference type="ChEBI" id="CHEBI:456216"/>
        <dbReference type="EC" id="5.6.2.4"/>
    </reaction>
</comment>
<dbReference type="FunFam" id="1.10.486.10:FF:000003">
    <property type="entry name" value="ATP-dependent DNA helicase"/>
    <property type="match status" value="1"/>
</dbReference>
<dbReference type="CDD" id="cd18807">
    <property type="entry name" value="SF1_C_UvrD"/>
    <property type="match status" value="1"/>
</dbReference>
<dbReference type="GO" id="GO:0043138">
    <property type="term" value="F:3'-5' DNA helicase activity"/>
    <property type="evidence" value="ECO:0007669"/>
    <property type="project" value="UniProtKB-EC"/>
</dbReference>
<dbReference type="CDD" id="cd17932">
    <property type="entry name" value="DEXQc_UvrD"/>
    <property type="match status" value="1"/>
</dbReference>
<accession>A0A9P2G8X1</accession>
<dbReference type="GO" id="GO:0000725">
    <property type="term" value="P:recombinational repair"/>
    <property type="evidence" value="ECO:0007669"/>
    <property type="project" value="TreeGrafter"/>
</dbReference>
<keyword evidence="4 10" id="KW-0347">Helicase</keyword>
<dbReference type="GO" id="GO:0005524">
    <property type="term" value="F:ATP binding"/>
    <property type="evidence" value="ECO:0007669"/>
    <property type="project" value="UniProtKB-UniRule"/>
</dbReference>
<comment type="similarity">
    <text evidence="1 11">Belongs to the helicase family. UvrD subfamily.</text>
</comment>
<dbReference type="InterPro" id="IPR013986">
    <property type="entry name" value="DExx_box_DNA_helicase_dom_sf"/>
</dbReference>
<evidence type="ECO:0000313" key="14">
    <source>
        <dbReference type="EMBL" id="EES92069.1"/>
    </source>
</evidence>
<evidence type="ECO:0000259" key="12">
    <source>
        <dbReference type="PROSITE" id="PS51198"/>
    </source>
</evidence>
<evidence type="ECO:0000256" key="4">
    <source>
        <dbReference type="ARBA" id="ARBA00022806"/>
    </source>
</evidence>
<dbReference type="Gene3D" id="1.10.10.160">
    <property type="match status" value="1"/>
</dbReference>
<dbReference type="Pfam" id="PF00580">
    <property type="entry name" value="UvrD-helicase"/>
    <property type="match status" value="1"/>
</dbReference>
<keyword evidence="5 10" id="KW-0067">ATP-binding</keyword>
<dbReference type="Gene3D" id="1.10.486.10">
    <property type="entry name" value="PCRA, domain 4"/>
    <property type="match status" value="1"/>
</dbReference>
<dbReference type="GO" id="GO:0009314">
    <property type="term" value="P:response to radiation"/>
    <property type="evidence" value="ECO:0007669"/>
    <property type="project" value="UniProtKB-ARBA"/>
</dbReference>